<dbReference type="EMBL" id="CP014864">
    <property type="protein sequence ID" value="AMX03860.1"/>
    <property type="molecule type" value="Genomic_DNA"/>
</dbReference>
<dbReference type="InterPro" id="IPR007085">
    <property type="entry name" value="DNA/pantothenate-metab_flavo_C"/>
</dbReference>
<feature type="binding site" evidence="3">
    <location>
        <position position="290"/>
    </location>
    <ligand>
        <name>CTP</name>
        <dbReference type="ChEBI" id="CHEBI:37563"/>
    </ligand>
</feature>
<keyword evidence="3 4" id="KW-0288">FMN</keyword>
<dbReference type="NCBIfam" id="TIGR00521">
    <property type="entry name" value="coaBC_dfp"/>
    <property type="match status" value="1"/>
</dbReference>
<feature type="region of interest" description="Phosphopantothenate--cysteine ligase" evidence="3">
    <location>
        <begin position="192"/>
        <end position="404"/>
    </location>
</feature>
<keyword evidence="3 4" id="KW-0436">Ligase</keyword>
<dbReference type="Gene3D" id="3.40.50.1950">
    <property type="entry name" value="Flavin prenyltransferase-like"/>
    <property type="match status" value="1"/>
</dbReference>
<dbReference type="STRING" id="252514.A3224_15830"/>
<dbReference type="InterPro" id="IPR003382">
    <property type="entry name" value="Flavoprotein"/>
</dbReference>
<comment type="similarity">
    <text evidence="3 4">In the N-terminal section; belongs to the HFCD (homo-oligomeric flavin containing Cys decarboxylase) superfamily.</text>
</comment>
<dbReference type="KEGG" id="mthd:A3224_15830"/>
<evidence type="ECO:0000256" key="1">
    <source>
        <dbReference type="ARBA" id="ARBA00022793"/>
    </source>
</evidence>
<organism evidence="7 8">
    <name type="scientific">Microbulbifer thermotolerans</name>
    <dbReference type="NCBI Taxonomy" id="252514"/>
    <lineage>
        <taxon>Bacteria</taxon>
        <taxon>Pseudomonadati</taxon>
        <taxon>Pseudomonadota</taxon>
        <taxon>Gammaproteobacteria</taxon>
        <taxon>Cellvibrionales</taxon>
        <taxon>Microbulbiferaceae</taxon>
        <taxon>Microbulbifer</taxon>
    </lineage>
</organism>
<evidence type="ECO:0000259" key="6">
    <source>
        <dbReference type="Pfam" id="PF04127"/>
    </source>
</evidence>
<evidence type="ECO:0000256" key="3">
    <source>
        <dbReference type="HAMAP-Rule" id="MF_02225"/>
    </source>
</evidence>
<comment type="function">
    <text evidence="4">Catalyzes two steps in the biosynthesis of coenzyme A. In the first step cysteine is conjugated to 4'-phosphopantothenate to form 4-phosphopantothenoylcysteine, in the latter compound is decarboxylated to form 4'-phosphopantotheine.</text>
</comment>
<feature type="binding site" evidence="3">
    <location>
        <begin position="308"/>
        <end position="311"/>
    </location>
    <ligand>
        <name>CTP</name>
        <dbReference type="ChEBI" id="CHEBI:37563"/>
    </ligand>
</feature>
<dbReference type="GO" id="GO:0010181">
    <property type="term" value="F:FMN binding"/>
    <property type="evidence" value="ECO:0007669"/>
    <property type="project" value="UniProtKB-UniRule"/>
</dbReference>
<dbReference type="GO" id="GO:0004633">
    <property type="term" value="F:phosphopantothenoylcysteine decarboxylase activity"/>
    <property type="evidence" value="ECO:0007669"/>
    <property type="project" value="UniProtKB-UniRule"/>
</dbReference>
<dbReference type="Pfam" id="PF02441">
    <property type="entry name" value="Flavoprotein"/>
    <property type="match status" value="1"/>
</dbReference>
<dbReference type="GeneID" id="76609499"/>
<dbReference type="GO" id="GO:0004632">
    <property type="term" value="F:phosphopantothenate--cysteine ligase activity"/>
    <property type="evidence" value="ECO:0007669"/>
    <property type="project" value="UniProtKB-UniRule"/>
</dbReference>
<keyword evidence="2 3" id="KW-0456">Lyase</keyword>
<dbReference type="HAMAP" id="MF_02225">
    <property type="entry name" value="CoaBC"/>
    <property type="match status" value="1"/>
</dbReference>
<dbReference type="PANTHER" id="PTHR14359:SF6">
    <property type="entry name" value="PHOSPHOPANTOTHENOYLCYSTEINE DECARBOXYLASE"/>
    <property type="match status" value="1"/>
</dbReference>
<feature type="region of interest" description="Phosphopantothenoylcysteine decarboxylase" evidence="3">
    <location>
        <begin position="1"/>
        <end position="191"/>
    </location>
</feature>
<keyword evidence="3" id="KW-0511">Multifunctional enzyme</keyword>
<dbReference type="GO" id="GO:0015941">
    <property type="term" value="P:pantothenate catabolic process"/>
    <property type="evidence" value="ECO:0007669"/>
    <property type="project" value="InterPro"/>
</dbReference>
<comment type="caution">
    <text evidence="3">Lacks conserved residue(s) required for the propagation of feature annotation.</text>
</comment>
<accession>A0A143HR31</accession>
<evidence type="ECO:0000256" key="2">
    <source>
        <dbReference type="ARBA" id="ARBA00023239"/>
    </source>
</evidence>
<keyword evidence="8" id="KW-1185">Reference proteome</keyword>
<comment type="catalytic activity">
    <reaction evidence="3 4">
        <text>(R)-4'-phosphopantothenate + L-cysteine + CTP = N-[(R)-4-phosphopantothenoyl]-L-cysteine + CMP + diphosphate + H(+)</text>
        <dbReference type="Rhea" id="RHEA:19397"/>
        <dbReference type="ChEBI" id="CHEBI:10986"/>
        <dbReference type="ChEBI" id="CHEBI:15378"/>
        <dbReference type="ChEBI" id="CHEBI:33019"/>
        <dbReference type="ChEBI" id="CHEBI:35235"/>
        <dbReference type="ChEBI" id="CHEBI:37563"/>
        <dbReference type="ChEBI" id="CHEBI:59458"/>
        <dbReference type="ChEBI" id="CHEBI:60377"/>
        <dbReference type="EC" id="6.3.2.5"/>
    </reaction>
</comment>
<reference evidence="8" key="1">
    <citation type="submission" date="2016-03" db="EMBL/GenBank/DDBJ databases">
        <authorList>
            <person name="Lee Y.-S."/>
            <person name="Choi Y.-L."/>
        </authorList>
    </citation>
    <scope>NUCLEOTIDE SEQUENCE [LARGE SCALE GENOMIC DNA]</scope>
    <source>
        <strain evidence="8">DAU221</strain>
    </source>
</reference>
<dbReference type="EC" id="4.1.1.36" evidence="3"/>
<comment type="pathway">
    <text evidence="3 4">Cofactor biosynthesis; coenzyme A biosynthesis; CoA from (R)-pantothenate: step 3/5.</text>
</comment>
<keyword evidence="3" id="KW-0479">Metal-binding</keyword>
<dbReference type="PANTHER" id="PTHR14359">
    <property type="entry name" value="HOMO-OLIGOMERIC FLAVIN CONTAINING CYS DECARBOXYLASE FAMILY"/>
    <property type="match status" value="1"/>
</dbReference>
<dbReference type="UniPathway" id="UPA00241">
    <property type="reaction ID" value="UER00353"/>
</dbReference>
<feature type="domain" description="DNA/pantothenate metabolism flavoprotein C-terminal" evidence="6">
    <location>
        <begin position="187"/>
        <end position="397"/>
    </location>
</feature>
<keyword evidence="3" id="KW-0460">Magnesium</keyword>
<dbReference type="GO" id="GO:0046872">
    <property type="term" value="F:metal ion binding"/>
    <property type="evidence" value="ECO:0007669"/>
    <property type="project" value="UniProtKB-KW"/>
</dbReference>
<dbReference type="InterPro" id="IPR005252">
    <property type="entry name" value="CoaBC"/>
</dbReference>
<dbReference type="OrthoDB" id="9802554at2"/>
<dbReference type="GO" id="GO:0015937">
    <property type="term" value="P:coenzyme A biosynthetic process"/>
    <property type="evidence" value="ECO:0007669"/>
    <property type="project" value="UniProtKB-UniRule"/>
</dbReference>
<dbReference type="SUPFAM" id="SSF102645">
    <property type="entry name" value="CoaB-like"/>
    <property type="match status" value="1"/>
</dbReference>
<keyword evidence="3 4" id="KW-0285">Flavoprotein</keyword>
<comment type="cofactor">
    <cofactor evidence="3">
        <name>FMN</name>
        <dbReference type="ChEBI" id="CHEBI:58210"/>
    </cofactor>
    <text evidence="3">Binds 1 FMN per subunit.</text>
</comment>
<comment type="similarity">
    <text evidence="3 4">In the C-terminal section; belongs to the PPC synthetase family.</text>
</comment>
<feature type="binding site" evidence="3">
    <location>
        <position position="280"/>
    </location>
    <ligand>
        <name>CTP</name>
        <dbReference type="ChEBI" id="CHEBI:37563"/>
    </ligand>
</feature>
<dbReference type="GO" id="GO:0071513">
    <property type="term" value="C:phosphopantothenoylcysteine decarboxylase complex"/>
    <property type="evidence" value="ECO:0007669"/>
    <property type="project" value="TreeGrafter"/>
</dbReference>
<evidence type="ECO:0000313" key="8">
    <source>
        <dbReference type="Proteomes" id="UP000076077"/>
    </source>
</evidence>
<dbReference type="SUPFAM" id="SSF52507">
    <property type="entry name" value="Homo-oligomeric flavin-containing Cys decarboxylases, HFCD"/>
    <property type="match status" value="1"/>
</dbReference>
<dbReference type="InterPro" id="IPR035929">
    <property type="entry name" value="CoaB-like_sf"/>
</dbReference>
<sequence>MSSLADKHILLGISGGIAAYKSAELVRRLKEQGADVRVVMTAGAQEFVRPLTFQALSGNPVHTDLLDPAAEAAMGHIELAKWAELILIAPASAQILAKLAAGIADDLLSTLCLASTARLALAPAMNQAMWRHPATAANVQTLRNRGALFWGPAAGSQACGDEGPGRMLEPETLAAETEALFHLNRTLVGRRVAVTAGPTREALDPVRFLSNHSSGKMGFALAAAAQRAGAEVTLIAGPVNLPTPEGVRRVDVVSALEMRDAAERAADHCDIFIAAAAVADYRPQAVAQQKIKKKADRGEETLALVKNPDIVAGIAARTDSRPFTVGFAAETEKVIEHAQDKLTRKNLDMIIANDVSAADSGFNSDRNTVTIIDSSGCETLPPTLKTELADQLIAMIAARAPAQE</sequence>
<gene>
    <name evidence="3" type="primary">coaBC</name>
    <name evidence="7" type="ORF">A3224_15830</name>
</gene>
<dbReference type="Gene3D" id="3.40.50.10300">
    <property type="entry name" value="CoaB-like"/>
    <property type="match status" value="1"/>
</dbReference>
<evidence type="ECO:0000313" key="7">
    <source>
        <dbReference type="EMBL" id="AMX03860.1"/>
    </source>
</evidence>
<dbReference type="EC" id="6.3.2.5" evidence="3"/>
<comment type="cofactor">
    <cofactor evidence="3">
        <name>Mg(2+)</name>
        <dbReference type="ChEBI" id="CHEBI:18420"/>
    </cofactor>
</comment>
<feature type="binding site" evidence="3">
    <location>
        <position position="341"/>
    </location>
    <ligand>
        <name>CTP</name>
        <dbReference type="ChEBI" id="CHEBI:37563"/>
    </ligand>
</feature>
<dbReference type="AlphaFoldDB" id="A0A143HR31"/>
<comment type="pathway">
    <text evidence="3 4">Cofactor biosynthesis; coenzyme A biosynthesis; CoA from (R)-pantothenate: step 2/5.</text>
</comment>
<evidence type="ECO:0000259" key="5">
    <source>
        <dbReference type="Pfam" id="PF02441"/>
    </source>
</evidence>
<protein>
    <recommendedName>
        <fullName evidence="3">Coenzyme A biosynthesis bifunctional protein CoaBC</fullName>
    </recommendedName>
    <alternativeName>
        <fullName evidence="3">DNA/pantothenate metabolism flavoprotein</fullName>
    </alternativeName>
    <alternativeName>
        <fullName evidence="3">Phosphopantothenoylcysteine synthetase/decarboxylase</fullName>
        <shortName evidence="3">PPCS-PPCDC</shortName>
    </alternativeName>
    <domain>
        <recommendedName>
            <fullName evidence="3">Phosphopantothenoylcysteine decarboxylase</fullName>
            <shortName evidence="3">PPC decarboxylase</shortName>
            <shortName evidence="3">PPC-DC</shortName>
            <ecNumber evidence="3">4.1.1.36</ecNumber>
        </recommendedName>
        <alternativeName>
            <fullName evidence="3">CoaC</fullName>
        </alternativeName>
    </domain>
    <domain>
        <recommendedName>
            <fullName evidence="3">Phosphopantothenate--cysteine ligase</fullName>
            <ecNumber evidence="3">6.3.2.5</ecNumber>
        </recommendedName>
        <alternativeName>
            <fullName evidence="3">CoaB</fullName>
        </alternativeName>
        <alternativeName>
            <fullName evidence="3">Phosphopantothenoylcysteine synthetase</fullName>
            <shortName evidence="3">PPC synthetase</shortName>
            <shortName evidence="3">PPC-S</shortName>
        </alternativeName>
    </domain>
</protein>
<dbReference type="Pfam" id="PF04127">
    <property type="entry name" value="DFP"/>
    <property type="match status" value="1"/>
</dbReference>
<feature type="binding site" evidence="3">
    <location>
        <position position="327"/>
    </location>
    <ligand>
        <name>CTP</name>
        <dbReference type="ChEBI" id="CHEBI:37563"/>
    </ligand>
</feature>
<evidence type="ECO:0000256" key="4">
    <source>
        <dbReference type="RuleBase" id="RU364078"/>
    </source>
</evidence>
<feature type="domain" description="Flavoprotein" evidence="5">
    <location>
        <begin position="7"/>
        <end position="176"/>
    </location>
</feature>
<name>A0A143HR31_MICTH</name>
<comment type="catalytic activity">
    <reaction evidence="3 4">
        <text>N-[(R)-4-phosphopantothenoyl]-L-cysteine + H(+) = (R)-4'-phosphopantetheine + CO2</text>
        <dbReference type="Rhea" id="RHEA:16793"/>
        <dbReference type="ChEBI" id="CHEBI:15378"/>
        <dbReference type="ChEBI" id="CHEBI:16526"/>
        <dbReference type="ChEBI" id="CHEBI:59458"/>
        <dbReference type="ChEBI" id="CHEBI:61723"/>
        <dbReference type="EC" id="4.1.1.36"/>
    </reaction>
</comment>
<feature type="active site" description="Proton donor" evidence="3">
    <location>
        <position position="159"/>
    </location>
</feature>
<feature type="binding site" evidence="3">
    <location>
        <position position="345"/>
    </location>
    <ligand>
        <name>CTP</name>
        <dbReference type="ChEBI" id="CHEBI:37563"/>
    </ligand>
</feature>
<dbReference type="InterPro" id="IPR036551">
    <property type="entry name" value="Flavin_trans-like"/>
</dbReference>
<dbReference type="Proteomes" id="UP000076077">
    <property type="component" value="Chromosome"/>
</dbReference>
<comment type="function">
    <text evidence="3">Catalyzes two sequential steps in the biosynthesis of coenzyme A. In the first step cysteine is conjugated to 4'-phosphopantothenate to form 4-phosphopantothenoylcysteine. In the second step the latter compound is decarboxylated to form 4'-phosphopantotheine.</text>
</comment>
<dbReference type="RefSeq" id="WP_067156875.1">
    <property type="nucleotide sequence ID" value="NZ_CP014864.1"/>
</dbReference>
<proteinExistence type="inferred from homology"/>
<keyword evidence="1 3" id="KW-0210">Decarboxylase</keyword>